<evidence type="ECO:0000256" key="3">
    <source>
        <dbReference type="ARBA" id="ARBA00023163"/>
    </source>
</evidence>
<dbReference type="PANTHER" id="PTHR47506:SF3">
    <property type="entry name" value="HTH-TYPE TRANSCRIPTIONAL REGULATOR LMRA"/>
    <property type="match status" value="1"/>
</dbReference>
<keyword evidence="2 4" id="KW-0238">DNA-binding</keyword>
<feature type="domain" description="HTH tetR-type" evidence="5">
    <location>
        <begin position="5"/>
        <end position="65"/>
    </location>
</feature>
<evidence type="ECO:0000256" key="1">
    <source>
        <dbReference type="ARBA" id="ARBA00023015"/>
    </source>
</evidence>
<dbReference type="PANTHER" id="PTHR47506">
    <property type="entry name" value="TRANSCRIPTIONAL REGULATORY PROTEIN"/>
    <property type="match status" value="1"/>
</dbReference>
<dbReference type="PROSITE" id="PS50977">
    <property type="entry name" value="HTH_TETR_2"/>
    <property type="match status" value="1"/>
</dbReference>
<organism evidence="6 7">
    <name type="scientific">Chryseobacterium tructae</name>
    <dbReference type="NCBI Taxonomy" id="1037380"/>
    <lineage>
        <taxon>Bacteria</taxon>
        <taxon>Pseudomonadati</taxon>
        <taxon>Bacteroidota</taxon>
        <taxon>Flavobacteriia</taxon>
        <taxon>Flavobacteriales</taxon>
        <taxon>Weeksellaceae</taxon>
        <taxon>Chryseobacterium group</taxon>
        <taxon>Chryseobacterium</taxon>
    </lineage>
</organism>
<proteinExistence type="predicted"/>
<evidence type="ECO:0000313" key="7">
    <source>
        <dbReference type="Proteomes" id="UP001595735"/>
    </source>
</evidence>
<name>A0ABV7XPS9_9FLAO</name>
<reference evidence="7" key="1">
    <citation type="journal article" date="2019" name="Int. J. Syst. Evol. Microbiol.">
        <title>The Global Catalogue of Microorganisms (GCM) 10K type strain sequencing project: providing services to taxonomists for standard genome sequencing and annotation.</title>
        <authorList>
            <consortium name="The Broad Institute Genomics Platform"/>
            <consortium name="The Broad Institute Genome Sequencing Center for Infectious Disease"/>
            <person name="Wu L."/>
            <person name="Ma J."/>
        </authorList>
    </citation>
    <scope>NUCLEOTIDE SEQUENCE [LARGE SCALE GENOMIC DNA]</scope>
    <source>
        <strain evidence="7">CECT 7798</strain>
    </source>
</reference>
<dbReference type="InterPro" id="IPR001647">
    <property type="entry name" value="HTH_TetR"/>
</dbReference>
<dbReference type="SUPFAM" id="SSF48498">
    <property type="entry name" value="Tetracyclin repressor-like, C-terminal domain"/>
    <property type="match status" value="1"/>
</dbReference>
<dbReference type="Gene3D" id="1.10.357.10">
    <property type="entry name" value="Tetracycline Repressor, domain 2"/>
    <property type="match status" value="1"/>
</dbReference>
<dbReference type="SUPFAM" id="SSF46689">
    <property type="entry name" value="Homeodomain-like"/>
    <property type="match status" value="1"/>
</dbReference>
<dbReference type="Pfam" id="PF16925">
    <property type="entry name" value="TetR_C_13"/>
    <property type="match status" value="1"/>
</dbReference>
<dbReference type="RefSeq" id="WP_290301911.1">
    <property type="nucleotide sequence ID" value="NZ_JAUFQR010000003.1"/>
</dbReference>
<dbReference type="Pfam" id="PF00440">
    <property type="entry name" value="TetR_N"/>
    <property type="match status" value="1"/>
</dbReference>
<protein>
    <submittedName>
        <fullName evidence="6">TetR/AcrR family transcriptional regulator</fullName>
    </submittedName>
</protein>
<dbReference type="InterPro" id="IPR011075">
    <property type="entry name" value="TetR_C"/>
</dbReference>
<keyword evidence="7" id="KW-1185">Reference proteome</keyword>
<gene>
    <name evidence="6" type="ORF">ACFONJ_01625</name>
</gene>
<comment type="caution">
    <text evidence="6">The sequence shown here is derived from an EMBL/GenBank/DDBJ whole genome shotgun (WGS) entry which is preliminary data.</text>
</comment>
<keyword evidence="3" id="KW-0804">Transcription</keyword>
<evidence type="ECO:0000259" key="5">
    <source>
        <dbReference type="PROSITE" id="PS50977"/>
    </source>
</evidence>
<dbReference type="EMBL" id="JBHRYO010000001">
    <property type="protein sequence ID" value="MFC3754672.1"/>
    <property type="molecule type" value="Genomic_DNA"/>
</dbReference>
<evidence type="ECO:0000256" key="4">
    <source>
        <dbReference type="PROSITE-ProRule" id="PRU00335"/>
    </source>
</evidence>
<sequence>MSKAEKTKQFIIEKTATLFNTKGYISTSLSDITHATGLTKGSIYGNFENKDHVAIEVYKYNAGQLGKIMSHSFSSQYPTSVDKLYAFADFYRKNWHTVFLNGGCPLMNAATESDDAFPLLKNQVKKSFEEWGKKISAVILEGQNKEEINKEADAEYYASIFIMLIEGGILLSKTTGDDKFLNMALDKVNSMIGKELSINSL</sequence>
<keyword evidence="1" id="KW-0805">Transcription regulation</keyword>
<evidence type="ECO:0000313" key="6">
    <source>
        <dbReference type="EMBL" id="MFC3754672.1"/>
    </source>
</evidence>
<dbReference type="InterPro" id="IPR036271">
    <property type="entry name" value="Tet_transcr_reg_TetR-rel_C_sf"/>
</dbReference>
<dbReference type="PRINTS" id="PR00455">
    <property type="entry name" value="HTHTETR"/>
</dbReference>
<dbReference type="InterPro" id="IPR009057">
    <property type="entry name" value="Homeodomain-like_sf"/>
</dbReference>
<evidence type="ECO:0000256" key="2">
    <source>
        <dbReference type="ARBA" id="ARBA00023125"/>
    </source>
</evidence>
<dbReference type="Proteomes" id="UP001595735">
    <property type="component" value="Unassembled WGS sequence"/>
</dbReference>
<feature type="DNA-binding region" description="H-T-H motif" evidence="4">
    <location>
        <begin position="28"/>
        <end position="47"/>
    </location>
</feature>
<accession>A0ABV7XPS9</accession>